<reference evidence="2" key="1">
    <citation type="submission" date="2021-08" db="EMBL/GenBank/DDBJ databases">
        <title>WGS assembly of Ceratopteris richardii.</title>
        <authorList>
            <person name="Marchant D.B."/>
            <person name="Chen G."/>
            <person name="Jenkins J."/>
            <person name="Shu S."/>
            <person name="Leebens-Mack J."/>
            <person name="Grimwood J."/>
            <person name="Schmutz J."/>
            <person name="Soltis P."/>
            <person name="Soltis D."/>
            <person name="Chen Z.-H."/>
        </authorList>
    </citation>
    <scope>NUCLEOTIDE SEQUENCE</scope>
    <source>
        <strain evidence="2">Whitten #5841</strain>
        <tissue evidence="2">Leaf</tissue>
    </source>
</reference>
<evidence type="ECO:0000256" key="1">
    <source>
        <dbReference type="SAM" id="MobiDB-lite"/>
    </source>
</evidence>
<dbReference type="AlphaFoldDB" id="A0A8T2VIZ7"/>
<keyword evidence="3" id="KW-1185">Reference proteome</keyword>
<comment type="caution">
    <text evidence="2">The sequence shown here is derived from an EMBL/GenBank/DDBJ whole genome shotgun (WGS) entry which is preliminary data.</text>
</comment>
<gene>
    <name evidence="2" type="ORF">KP509_01G037800</name>
</gene>
<accession>A0A8T2VIZ7</accession>
<evidence type="ECO:0000313" key="2">
    <source>
        <dbReference type="EMBL" id="KAH7446074.1"/>
    </source>
</evidence>
<dbReference type="EMBL" id="CM035406">
    <property type="protein sequence ID" value="KAH7446074.1"/>
    <property type="molecule type" value="Genomic_DNA"/>
</dbReference>
<dbReference type="Proteomes" id="UP000825935">
    <property type="component" value="Chromosome 1"/>
</dbReference>
<proteinExistence type="predicted"/>
<name>A0A8T2VIZ7_CERRI</name>
<feature type="region of interest" description="Disordered" evidence="1">
    <location>
        <begin position="19"/>
        <end position="45"/>
    </location>
</feature>
<evidence type="ECO:0000313" key="3">
    <source>
        <dbReference type="Proteomes" id="UP000825935"/>
    </source>
</evidence>
<protein>
    <submittedName>
        <fullName evidence="2">Uncharacterized protein</fullName>
    </submittedName>
</protein>
<organism evidence="2 3">
    <name type="scientific">Ceratopteris richardii</name>
    <name type="common">Triangle waterfern</name>
    <dbReference type="NCBI Taxonomy" id="49495"/>
    <lineage>
        <taxon>Eukaryota</taxon>
        <taxon>Viridiplantae</taxon>
        <taxon>Streptophyta</taxon>
        <taxon>Embryophyta</taxon>
        <taxon>Tracheophyta</taxon>
        <taxon>Polypodiopsida</taxon>
        <taxon>Polypodiidae</taxon>
        <taxon>Polypodiales</taxon>
        <taxon>Pteridineae</taxon>
        <taxon>Pteridaceae</taxon>
        <taxon>Parkerioideae</taxon>
        <taxon>Ceratopteris</taxon>
    </lineage>
</organism>
<sequence length="76" mass="9016">MNFPICMENISRMACQLPRRGRRQTTTAATDETARRSVRDDGRMMSSVINKARRWIIRRERGPTEAHRRYEDKSMC</sequence>
<feature type="compositionally biased region" description="Basic and acidic residues" evidence="1">
    <location>
        <begin position="32"/>
        <end position="43"/>
    </location>
</feature>